<gene>
    <name evidence="3" type="ORF">AYI70_g8291</name>
</gene>
<dbReference type="OrthoDB" id="1602884at2759"/>
<organism evidence="3 4">
    <name type="scientific">Smittium culicis</name>
    <dbReference type="NCBI Taxonomy" id="133412"/>
    <lineage>
        <taxon>Eukaryota</taxon>
        <taxon>Fungi</taxon>
        <taxon>Fungi incertae sedis</taxon>
        <taxon>Zoopagomycota</taxon>
        <taxon>Kickxellomycotina</taxon>
        <taxon>Harpellomycetes</taxon>
        <taxon>Harpellales</taxon>
        <taxon>Legeriomycetaceae</taxon>
        <taxon>Smittium</taxon>
    </lineage>
</organism>
<dbReference type="SUPFAM" id="SSF50978">
    <property type="entry name" value="WD40 repeat-like"/>
    <property type="match status" value="1"/>
</dbReference>
<evidence type="ECO:0000313" key="3">
    <source>
        <dbReference type="EMBL" id="OMJ13793.1"/>
    </source>
</evidence>
<dbReference type="InterPro" id="IPR015943">
    <property type="entry name" value="WD40/YVTN_repeat-like_dom_sf"/>
</dbReference>
<feature type="compositionally biased region" description="Polar residues" evidence="2">
    <location>
        <begin position="762"/>
        <end position="776"/>
    </location>
</feature>
<reference evidence="3 4" key="1">
    <citation type="submission" date="2017-01" db="EMBL/GenBank/DDBJ databases">
        <authorList>
            <person name="Mah S.A."/>
            <person name="Swanson W.J."/>
            <person name="Moy G.W."/>
            <person name="Vacquier V.D."/>
        </authorList>
    </citation>
    <scope>NUCLEOTIDE SEQUENCE [LARGE SCALE GENOMIC DNA]</scope>
    <source>
        <strain evidence="3 4">GSMNP</strain>
    </source>
</reference>
<sequence length="1108" mass="123215">MPIIAASTSSFVEVWDLSIPQNSKSEPNRIENSFSGSKVDDDNDIQLTNYGSSSSIFEPFRNDKYKTQVTFSSWLGNVLMKTVSKLIDPILGLTNSSNIIKFFDPLGNNLMTFENSTKHPIDILTSNHNSEYISSASSFHSEISFYNRNINVKSSLISIQKEKIKSLQLNSTQNSILLAGGESGTLQLFDSTYTKSAPLRILPQVHLTPITSIKFSHIFPKIAYSSALDGYICLSDTGNKKSTVLALKSSCPISALEIGDNYGVYTGDIYGKVSFYDARKFSSPIWDRYVGLKQQVNSLSFFKNSYTYPSQSKNYHSTTLNNTSYSNETITSEDELISNTPNTPITKNSRESFKLSKFSNLNNVTPQSSSRKNSKNFSIYSQIKDAIYSSNSKSNLISILNSSPVIPSISQQKDSTYKAHTPSNYIHSPVENNFSSNFLSNFSSKNLSNLNSPKSISSFEAETQNTIPSPKSLSPNEISENNSNKISSFNDIALFDFLTPVKEKRNESSLFSNHDSDSSHISNIDHSNQIDTFSSTSLSSKIAKNRDYSSSLKKSIVSRKPLAKLSSISINSTAGFKDYSTKFGTSISNSDSIINLPIPLLNDDLKSVEKKNPSPKVNNYVSNRLSNTSGYDTNIVDLSPEINPTTPEEKSTKSFEKNTFKNLLSFLDSPEASPELPSNKIINATSNPIQDLDLVSRTQSQDKSNTLFKNSTKTPSNQYINNYIECISSKNSTNRLSVTNKPIRTSFSSRRTSLRDSISLIPPSSRSNKIKSTLSNHKADVQNGSKNKDNLDNSNISQTTLSSSNLNYNNKLSSLDIAEKNKPILDKNGTLTNTPIDKIHKPISQNSDKTFLNTVKSSEYKKSYSHLLNKIDSSNFSNSDLKSTQPFLPIPTLSSNLKHNFTSLHISNSPRKSNSTPKSPFKSLNTKKNDVKSTPVKKTLAKSNPSKTPTKKTPTANRSIDKIKTQKTPTSIFSKSKTTITSGASNVFFSKSPGILKTPTLNNASNYLGNSTSISNNASAEFTAQFIKSTIEDCLFQFKDEIKTDLQNIHLDTIKQSFSINNQLAKLNSLVKEKESLINRIEYLENENKRLREYDPFNNEWSRREKKH</sequence>
<accession>A0A1R1XGS0</accession>
<dbReference type="InterPro" id="IPR036322">
    <property type="entry name" value="WD40_repeat_dom_sf"/>
</dbReference>
<dbReference type="AlphaFoldDB" id="A0A1R1XGS0"/>
<evidence type="ECO:0000313" key="4">
    <source>
        <dbReference type="Proteomes" id="UP000187283"/>
    </source>
</evidence>
<protein>
    <recommendedName>
        <fullName evidence="5">Protein NEDD1</fullName>
    </recommendedName>
</protein>
<keyword evidence="1" id="KW-0175">Coiled coil</keyword>
<feature type="compositionally biased region" description="Polar residues" evidence="2">
    <location>
        <begin position="460"/>
        <end position="471"/>
    </location>
</feature>
<feature type="compositionally biased region" description="Polar residues" evidence="2">
    <location>
        <begin position="904"/>
        <end position="926"/>
    </location>
</feature>
<name>A0A1R1XGS0_9FUNG</name>
<dbReference type="EMBL" id="LSSN01003335">
    <property type="protein sequence ID" value="OMJ13793.1"/>
    <property type="molecule type" value="Genomic_DNA"/>
</dbReference>
<feature type="region of interest" description="Disordered" evidence="2">
    <location>
        <begin position="904"/>
        <end position="968"/>
    </location>
</feature>
<feature type="region of interest" description="Disordered" evidence="2">
    <location>
        <begin position="747"/>
        <end position="803"/>
    </location>
</feature>
<feature type="compositionally biased region" description="Low complexity" evidence="2">
    <location>
        <begin position="747"/>
        <end position="757"/>
    </location>
</feature>
<dbReference type="Gene3D" id="2.130.10.10">
    <property type="entry name" value="YVTN repeat-like/Quinoprotein amine dehydrogenase"/>
    <property type="match status" value="1"/>
</dbReference>
<evidence type="ECO:0000256" key="2">
    <source>
        <dbReference type="SAM" id="MobiDB-lite"/>
    </source>
</evidence>
<dbReference type="Proteomes" id="UP000187283">
    <property type="component" value="Unassembled WGS sequence"/>
</dbReference>
<feature type="compositionally biased region" description="Low complexity" evidence="2">
    <location>
        <begin position="793"/>
        <end position="803"/>
    </location>
</feature>
<feature type="compositionally biased region" description="Low complexity" evidence="2">
    <location>
        <begin position="941"/>
        <end position="957"/>
    </location>
</feature>
<comment type="caution">
    <text evidence="3">The sequence shown here is derived from an EMBL/GenBank/DDBJ whole genome shotgun (WGS) entry which is preliminary data.</text>
</comment>
<proteinExistence type="predicted"/>
<feature type="region of interest" description="Disordered" evidence="2">
    <location>
        <begin position="635"/>
        <end position="654"/>
    </location>
</feature>
<keyword evidence="4" id="KW-1185">Reference proteome</keyword>
<dbReference type="STRING" id="133412.A0A1R1XGS0"/>
<feature type="region of interest" description="Disordered" evidence="2">
    <location>
        <begin position="459"/>
        <end position="479"/>
    </location>
</feature>
<evidence type="ECO:0008006" key="5">
    <source>
        <dbReference type="Google" id="ProtNLM"/>
    </source>
</evidence>
<evidence type="ECO:0000256" key="1">
    <source>
        <dbReference type="SAM" id="Coils"/>
    </source>
</evidence>
<feature type="coiled-coil region" evidence="1">
    <location>
        <begin position="1060"/>
        <end position="1094"/>
    </location>
</feature>